<dbReference type="Pfam" id="PF22285">
    <property type="entry name" value="DUF6962"/>
    <property type="match status" value="1"/>
</dbReference>
<keyword evidence="3" id="KW-1185">Reference proteome</keyword>
<feature type="transmembrane region" description="Helical" evidence="1">
    <location>
        <begin position="12"/>
        <end position="31"/>
    </location>
</feature>
<keyword evidence="1" id="KW-0472">Membrane</keyword>
<feature type="transmembrane region" description="Helical" evidence="1">
    <location>
        <begin position="192"/>
        <end position="213"/>
    </location>
</feature>
<feature type="transmembrane region" description="Helical" evidence="1">
    <location>
        <begin position="43"/>
        <end position="65"/>
    </location>
</feature>
<feature type="transmembrane region" description="Helical" evidence="1">
    <location>
        <begin position="77"/>
        <end position="95"/>
    </location>
</feature>
<accession>W9VFM9</accession>
<feature type="transmembrane region" description="Helical" evidence="1">
    <location>
        <begin position="131"/>
        <end position="151"/>
    </location>
</feature>
<keyword evidence="1" id="KW-1133">Transmembrane helix</keyword>
<dbReference type="Proteomes" id="UP000019460">
    <property type="component" value="Unassembled WGS sequence"/>
</dbReference>
<keyword evidence="1" id="KW-0812">Transmembrane</keyword>
<reference evidence="2 3" key="1">
    <citation type="submission" date="2012-11" db="EMBL/GenBank/DDBJ databases">
        <title>Genome assembly of Thiorhodococcus sp. AK35.</title>
        <authorList>
            <person name="Nupur N."/>
            <person name="Khatri I."/>
            <person name="Subramanian S."/>
            <person name="Pinnaka A."/>
        </authorList>
    </citation>
    <scope>NUCLEOTIDE SEQUENCE [LARGE SCALE GENOMIC DNA]</scope>
    <source>
        <strain evidence="2 3">AK35</strain>
    </source>
</reference>
<comment type="caution">
    <text evidence="2">The sequence shown here is derived from an EMBL/GenBank/DDBJ whole genome shotgun (WGS) entry which is preliminary data.</text>
</comment>
<dbReference type="RefSeq" id="WP_043753998.1">
    <property type="nucleotide sequence ID" value="NZ_AONC01000035.1"/>
</dbReference>
<dbReference type="InterPro" id="IPR054235">
    <property type="entry name" value="DUF6962"/>
</dbReference>
<evidence type="ECO:0000256" key="1">
    <source>
        <dbReference type="SAM" id="Phobius"/>
    </source>
</evidence>
<dbReference type="EMBL" id="AONC01000035">
    <property type="protein sequence ID" value="EXJ14822.1"/>
    <property type="molecule type" value="Genomic_DNA"/>
</dbReference>
<dbReference type="AlphaFoldDB" id="W9VFM9"/>
<feature type="transmembrane region" description="Helical" evidence="1">
    <location>
        <begin position="158"/>
        <end position="180"/>
    </location>
</feature>
<gene>
    <name evidence="2" type="ORF">D779_2028</name>
</gene>
<name>W9VFM9_9GAMM</name>
<sequence length="218" mass="23905">MTFVQSQTEMTTAVTDLVLTLVSLFAILWLLRTGTDQTWKRGLWIGMLALLAVSGVLGAGAHGLVMTDEVHEDLWRVLNLLLILLITCFGMAAILDRLGPTWMFRLGPLLLALGLGVYASLYLLGGTFLQVILYEGVVMASALGIYVHLAWRRADTGFWMIAVGLAITIVAAVAQAQGAMRFRLIWEFDHNGIFHLIQILGIPVLIRGVVMTLGSARR</sequence>
<dbReference type="eggNOG" id="ENOG50337A2">
    <property type="taxonomic scope" value="Bacteria"/>
</dbReference>
<feature type="transmembrane region" description="Helical" evidence="1">
    <location>
        <begin position="102"/>
        <end position="125"/>
    </location>
</feature>
<dbReference type="PATRIC" id="fig|1249627.3.peg.2348"/>
<protein>
    <submittedName>
        <fullName evidence="2">Uncharacterized protein</fullName>
    </submittedName>
</protein>
<organism evidence="2 3">
    <name type="scientific">Imhoffiella purpurea</name>
    <dbReference type="NCBI Taxonomy" id="1249627"/>
    <lineage>
        <taxon>Bacteria</taxon>
        <taxon>Pseudomonadati</taxon>
        <taxon>Pseudomonadota</taxon>
        <taxon>Gammaproteobacteria</taxon>
        <taxon>Chromatiales</taxon>
        <taxon>Chromatiaceae</taxon>
        <taxon>Imhoffiella</taxon>
    </lineage>
</organism>
<evidence type="ECO:0000313" key="2">
    <source>
        <dbReference type="EMBL" id="EXJ14822.1"/>
    </source>
</evidence>
<proteinExistence type="predicted"/>
<evidence type="ECO:0000313" key="3">
    <source>
        <dbReference type="Proteomes" id="UP000019460"/>
    </source>
</evidence>
<dbReference type="STRING" id="1249627.D779_2028"/>
<dbReference type="OrthoDB" id="5739795at2"/>